<feature type="region of interest" description="Disordered" evidence="1">
    <location>
        <begin position="380"/>
        <end position="404"/>
    </location>
</feature>
<sequence>MENVMEALDILAKQKAKLHRVADLLLVIYQTLVEMRYLEPEEIQTGPHDVSALMPLYQSLGLAPAVIYLYSILPYVRLHKDRQHETPFFQGGDFADFRNKEDVEMGRDPIYNSPEGDDWKADNGPYMRPWYTALSHCGWRRWADKEEANREEEEEEGDDEGCVATTQETDGGEENADEPDVDEEEEDDGSDNDSGVSGMDEEESDYYEDEDDEDEEEDDGMIEEEGMVIGYDSRSAAAALRDINRWYREHETPFMGQGQDGPWTDEDKEHDVPLSALYKQHGWPGPDFDGDAFEVSLERRHAAARAKPDPDKPRRQAESDRYMLDQVDQSIKRHRAGIASAETADEEWAARWELFHAERSREGWVRKLRENEELCERGVPGRRVAQEGGSAAAGIREAPTRRSV</sequence>
<keyword evidence="3" id="KW-1185">Reference proteome</keyword>
<name>A0ABR1W990_9PEZI</name>
<gene>
    <name evidence="2" type="ORF">PG997_007430</name>
</gene>
<feature type="compositionally biased region" description="Basic and acidic residues" evidence="1">
    <location>
        <begin position="296"/>
        <end position="321"/>
    </location>
</feature>
<evidence type="ECO:0000256" key="1">
    <source>
        <dbReference type="SAM" id="MobiDB-lite"/>
    </source>
</evidence>
<feature type="compositionally biased region" description="Acidic residues" evidence="1">
    <location>
        <begin position="149"/>
        <end position="161"/>
    </location>
</feature>
<organism evidence="2 3">
    <name type="scientific">Apiospora hydei</name>
    <dbReference type="NCBI Taxonomy" id="1337664"/>
    <lineage>
        <taxon>Eukaryota</taxon>
        <taxon>Fungi</taxon>
        <taxon>Dikarya</taxon>
        <taxon>Ascomycota</taxon>
        <taxon>Pezizomycotina</taxon>
        <taxon>Sordariomycetes</taxon>
        <taxon>Xylariomycetidae</taxon>
        <taxon>Amphisphaeriales</taxon>
        <taxon>Apiosporaceae</taxon>
        <taxon>Apiospora</taxon>
    </lineage>
</organism>
<dbReference type="RefSeq" id="XP_066667087.1">
    <property type="nucleotide sequence ID" value="XM_066811745.1"/>
</dbReference>
<dbReference type="Proteomes" id="UP001433268">
    <property type="component" value="Unassembled WGS sequence"/>
</dbReference>
<comment type="caution">
    <text evidence="2">The sequence shown here is derived from an EMBL/GenBank/DDBJ whole genome shotgun (WGS) entry which is preliminary data.</text>
</comment>
<evidence type="ECO:0000313" key="2">
    <source>
        <dbReference type="EMBL" id="KAK8079612.1"/>
    </source>
</evidence>
<feature type="region of interest" description="Disordered" evidence="1">
    <location>
        <begin position="145"/>
        <end position="230"/>
    </location>
</feature>
<feature type="region of interest" description="Disordered" evidence="1">
    <location>
        <begin position="287"/>
        <end position="321"/>
    </location>
</feature>
<protein>
    <submittedName>
        <fullName evidence="2">Uncharacterized protein</fullName>
    </submittedName>
</protein>
<proteinExistence type="predicted"/>
<accession>A0ABR1W990</accession>
<dbReference type="GeneID" id="92044805"/>
<feature type="compositionally biased region" description="Acidic residues" evidence="1">
    <location>
        <begin position="170"/>
        <end position="191"/>
    </location>
</feature>
<dbReference type="EMBL" id="JAQQWN010000006">
    <property type="protein sequence ID" value="KAK8079612.1"/>
    <property type="molecule type" value="Genomic_DNA"/>
</dbReference>
<evidence type="ECO:0000313" key="3">
    <source>
        <dbReference type="Proteomes" id="UP001433268"/>
    </source>
</evidence>
<feature type="compositionally biased region" description="Acidic residues" evidence="1">
    <location>
        <begin position="199"/>
        <end position="226"/>
    </location>
</feature>
<reference evidence="2 3" key="1">
    <citation type="submission" date="2023-01" db="EMBL/GenBank/DDBJ databases">
        <title>Analysis of 21 Apiospora genomes using comparative genomics revels a genus with tremendous synthesis potential of carbohydrate active enzymes and secondary metabolites.</title>
        <authorList>
            <person name="Sorensen T."/>
        </authorList>
    </citation>
    <scope>NUCLEOTIDE SEQUENCE [LARGE SCALE GENOMIC DNA]</scope>
    <source>
        <strain evidence="2 3">CBS 114990</strain>
    </source>
</reference>